<keyword evidence="2" id="KW-1185">Reference proteome</keyword>
<proteinExistence type="predicted"/>
<protein>
    <submittedName>
        <fullName evidence="1">Uncharacterized protein</fullName>
    </submittedName>
</protein>
<dbReference type="EMBL" id="BMAO01023394">
    <property type="protein sequence ID" value="GFQ88470.1"/>
    <property type="molecule type" value="Genomic_DNA"/>
</dbReference>
<reference evidence="1" key="1">
    <citation type="submission" date="2020-07" db="EMBL/GenBank/DDBJ databases">
        <title>Multicomponent nature underlies the extraordinary mechanical properties of spider dragline silk.</title>
        <authorList>
            <person name="Kono N."/>
            <person name="Nakamura H."/>
            <person name="Mori M."/>
            <person name="Yoshida Y."/>
            <person name="Ohtoshi R."/>
            <person name="Malay A.D."/>
            <person name="Moran D.A.P."/>
            <person name="Tomita M."/>
            <person name="Numata K."/>
            <person name="Arakawa K."/>
        </authorList>
    </citation>
    <scope>NUCLEOTIDE SEQUENCE</scope>
</reference>
<dbReference type="AlphaFoldDB" id="A0A8X6J2D0"/>
<evidence type="ECO:0000313" key="2">
    <source>
        <dbReference type="Proteomes" id="UP000887116"/>
    </source>
</evidence>
<dbReference type="Proteomes" id="UP000887116">
    <property type="component" value="Unassembled WGS sequence"/>
</dbReference>
<sequence>MSGQSLFCQLIPVSSQLHITWECAIICEQVGAWQGVGLVTGQRPKEYRACCEGMAHVHGTLTAAFITSVTSFEPLWTFIG</sequence>
<gene>
    <name evidence="1" type="ORF">TNCT_547321</name>
</gene>
<organism evidence="1 2">
    <name type="scientific">Trichonephila clavata</name>
    <name type="common">Joro spider</name>
    <name type="synonym">Nephila clavata</name>
    <dbReference type="NCBI Taxonomy" id="2740835"/>
    <lineage>
        <taxon>Eukaryota</taxon>
        <taxon>Metazoa</taxon>
        <taxon>Ecdysozoa</taxon>
        <taxon>Arthropoda</taxon>
        <taxon>Chelicerata</taxon>
        <taxon>Arachnida</taxon>
        <taxon>Araneae</taxon>
        <taxon>Araneomorphae</taxon>
        <taxon>Entelegynae</taxon>
        <taxon>Araneoidea</taxon>
        <taxon>Nephilidae</taxon>
        <taxon>Trichonephila</taxon>
    </lineage>
</organism>
<evidence type="ECO:0000313" key="1">
    <source>
        <dbReference type="EMBL" id="GFQ88470.1"/>
    </source>
</evidence>
<comment type="caution">
    <text evidence="1">The sequence shown here is derived from an EMBL/GenBank/DDBJ whole genome shotgun (WGS) entry which is preliminary data.</text>
</comment>
<accession>A0A8X6J2D0</accession>
<name>A0A8X6J2D0_TRICU</name>